<proteinExistence type="predicted"/>
<keyword evidence="4" id="KW-1185">Reference proteome</keyword>
<sequence length="105" mass="10796">MAIVLRAAAGQPNFRPRPGPRADHRPRAASSAAGPISSGQMPAPAPAPQGGFPVWCLPLLVLSAAMPVYGYKTQMKLIEEARARQRAGVVAAATTAPAAPTKTGK</sequence>
<evidence type="ECO:0000313" key="4">
    <source>
        <dbReference type="Proteomes" id="UP000747110"/>
    </source>
</evidence>
<reference evidence="2" key="1">
    <citation type="journal article" date="2021" name="Proc. Natl. Acad. Sci. U.S.A.">
        <title>Three genomes in the algal genus Volvox reveal the fate of a haploid sex-determining region after a transition to homothallism.</title>
        <authorList>
            <person name="Yamamoto K."/>
            <person name="Hamaji T."/>
            <person name="Kawai-Toyooka H."/>
            <person name="Matsuzaki R."/>
            <person name="Takahashi F."/>
            <person name="Nishimura Y."/>
            <person name="Kawachi M."/>
            <person name="Noguchi H."/>
            <person name="Minakuchi Y."/>
            <person name="Umen J.G."/>
            <person name="Toyoda A."/>
            <person name="Nozaki H."/>
        </authorList>
    </citation>
    <scope>NUCLEOTIDE SEQUENCE</scope>
    <source>
        <strain evidence="3">NIES-3785</strain>
        <strain evidence="2">NIES-3786</strain>
    </source>
</reference>
<dbReference type="EMBL" id="BNCQ01000035">
    <property type="protein sequence ID" value="GIM10774.1"/>
    <property type="molecule type" value="Genomic_DNA"/>
</dbReference>
<comment type="caution">
    <text evidence="2">The sequence shown here is derived from an EMBL/GenBank/DDBJ whole genome shotgun (WGS) entry which is preliminary data.</text>
</comment>
<dbReference type="AlphaFoldDB" id="A0A8J4D027"/>
<evidence type="ECO:0000313" key="2">
    <source>
        <dbReference type="EMBL" id="GIL93116.1"/>
    </source>
</evidence>
<dbReference type="Proteomes" id="UP000747110">
    <property type="component" value="Unassembled WGS sequence"/>
</dbReference>
<dbReference type="OrthoDB" id="539479at2759"/>
<dbReference type="Proteomes" id="UP000722791">
    <property type="component" value="Unassembled WGS sequence"/>
</dbReference>
<feature type="region of interest" description="Disordered" evidence="1">
    <location>
        <begin position="1"/>
        <end position="47"/>
    </location>
</feature>
<evidence type="ECO:0000313" key="3">
    <source>
        <dbReference type="EMBL" id="GIM10774.1"/>
    </source>
</evidence>
<gene>
    <name evidence="2" type="ORF">Vretifemale_20569</name>
    <name evidence="3" type="ORF">Vretimale_14351</name>
</gene>
<name>A0A8J4D027_9CHLO</name>
<evidence type="ECO:0000256" key="1">
    <source>
        <dbReference type="SAM" id="MobiDB-lite"/>
    </source>
</evidence>
<protein>
    <submittedName>
        <fullName evidence="2">Uncharacterized protein</fullName>
    </submittedName>
</protein>
<organism evidence="2 4">
    <name type="scientific">Volvox reticuliferus</name>
    <dbReference type="NCBI Taxonomy" id="1737510"/>
    <lineage>
        <taxon>Eukaryota</taxon>
        <taxon>Viridiplantae</taxon>
        <taxon>Chlorophyta</taxon>
        <taxon>core chlorophytes</taxon>
        <taxon>Chlorophyceae</taxon>
        <taxon>CS clade</taxon>
        <taxon>Chlamydomonadales</taxon>
        <taxon>Volvocaceae</taxon>
        <taxon>Volvox</taxon>
    </lineage>
</organism>
<accession>A0A8J4D027</accession>
<feature type="compositionally biased region" description="Low complexity" evidence="1">
    <location>
        <begin position="28"/>
        <end position="39"/>
    </location>
</feature>
<dbReference type="EMBL" id="BNCP01000088">
    <property type="protein sequence ID" value="GIL93116.1"/>
    <property type="molecule type" value="Genomic_DNA"/>
</dbReference>